<dbReference type="GO" id="GO:0005829">
    <property type="term" value="C:cytosol"/>
    <property type="evidence" value="ECO:0007669"/>
    <property type="project" value="TreeGrafter"/>
</dbReference>
<dbReference type="GO" id="GO:0030552">
    <property type="term" value="F:cAMP binding"/>
    <property type="evidence" value="ECO:0007669"/>
    <property type="project" value="TreeGrafter"/>
</dbReference>
<dbReference type="SMART" id="SM00100">
    <property type="entry name" value="cNMP"/>
    <property type="match status" value="2"/>
</dbReference>
<dbReference type="InterPro" id="IPR000719">
    <property type="entry name" value="Prot_kinase_dom"/>
</dbReference>
<comment type="caution">
    <text evidence="5">The sequence shown here is derived from an EMBL/GenBank/DDBJ whole genome shotgun (WGS) entry which is preliminary data.</text>
</comment>
<dbReference type="PRINTS" id="PR00103">
    <property type="entry name" value="CAMPKINASE"/>
</dbReference>
<feature type="non-terminal residue" evidence="5">
    <location>
        <position position="546"/>
    </location>
</feature>
<feature type="binding site" evidence="1">
    <location>
        <position position="515"/>
    </location>
    <ligand>
        <name>ATP</name>
        <dbReference type="ChEBI" id="CHEBI:30616"/>
    </ligand>
</feature>
<dbReference type="GO" id="GO:0005524">
    <property type="term" value="F:ATP binding"/>
    <property type="evidence" value="ECO:0007669"/>
    <property type="project" value="UniProtKB-UniRule"/>
</dbReference>
<accession>K0SC91</accession>
<evidence type="ECO:0000259" key="3">
    <source>
        <dbReference type="PROSITE" id="PS50011"/>
    </source>
</evidence>
<evidence type="ECO:0000256" key="2">
    <source>
        <dbReference type="SAM" id="MobiDB-lite"/>
    </source>
</evidence>
<dbReference type="InterPro" id="IPR017441">
    <property type="entry name" value="Protein_kinase_ATP_BS"/>
</dbReference>
<feature type="compositionally biased region" description="Basic residues" evidence="2">
    <location>
        <begin position="137"/>
        <end position="168"/>
    </location>
</feature>
<proteinExistence type="predicted"/>
<dbReference type="InterPro" id="IPR014710">
    <property type="entry name" value="RmlC-like_jellyroll"/>
</dbReference>
<protein>
    <submittedName>
        <fullName evidence="5">Uncharacterized protein</fullName>
    </submittedName>
</protein>
<evidence type="ECO:0000313" key="6">
    <source>
        <dbReference type="Proteomes" id="UP000266841"/>
    </source>
</evidence>
<sequence length="546" mass="60683">MGVALVEFLDQAVAHKPLDASDCTTLEFAKRELSRLRRVTAKVVKVLRDADNAVKQHAEHQNGFMKENSVLNGQAKANKADLLEKYRPKSTRSRSAPASNTDRDQKNPQEDEAGRRDSKASSSTPMTGCSQSTEKRNHVKGRSKSRTKSRSKSKARNKKKKSNKKRKNLSVDLSYQKYIKQTYDKSPEDRDLIKSALKNNQLFENFRDAQLEEFVDVFSPESFEEGSTVVRQATHGNTFYIVKSGTLKIYVDTIIDGRKMETQVGEPYGSGSAFGELALLYDSPRVATIRASEACVFWVIDRTAFKGLQLQLKQADHNIKLEHLKRVKVGNQMFADVLDDDQLERMALATQFENFKDGKAIFKEGEIGSNFYMIVTGQVDVYKDGGDYPINHLGPDTYFGERALLQSDGGCRTATCVAKTDVECLTLSREDFTDLLGSLDEIMVGRRQSLSLRQSSGDLIAPKAADLLSDDLGGDQGFTSYTLDGLKIKGVLGEGAFGRVHLAKGRQDGRLYALKAQGKHHIATNGSQTKVISEFGIMTDLNHPLI</sequence>
<evidence type="ECO:0000259" key="4">
    <source>
        <dbReference type="PROSITE" id="PS50042"/>
    </source>
</evidence>
<dbReference type="PROSITE" id="PS50042">
    <property type="entry name" value="CNMP_BINDING_3"/>
    <property type="match status" value="2"/>
</dbReference>
<keyword evidence="6" id="KW-1185">Reference proteome</keyword>
<dbReference type="SUPFAM" id="SSF51206">
    <property type="entry name" value="cAMP-binding domain-like"/>
    <property type="match status" value="2"/>
</dbReference>
<feature type="compositionally biased region" description="Basic and acidic residues" evidence="2">
    <location>
        <begin position="101"/>
        <end position="119"/>
    </location>
</feature>
<keyword evidence="1" id="KW-0067">ATP-binding</keyword>
<dbReference type="AlphaFoldDB" id="K0SC91"/>
<dbReference type="CDD" id="cd00038">
    <property type="entry name" value="CAP_ED"/>
    <property type="match status" value="2"/>
</dbReference>
<evidence type="ECO:0000313" key="5">
    <source>
        <dbReference type="EMBL" id="EJK62980.1"/>
    </source>
</evidence>
<dbReference type="InterPro" id="IPR018490">
    <property type="entry name" value="cNMP-bd_dom_sf"/>
</dbReference>
<reference evidence="5 6" key="1">
    <citation type="journal article" date="2012" name="Genome Biol.">
        <title>Genome and low-iron response of an oceanic diatom adapted to chronic iron limitation.</title>
        <authorList>
            <person name="Lommer M."/>
            <person name="Specht M."/>
            <person name="Roy A.S."/>
            <person name="Kraemer L."/>
            <person name="Andreson R."/>
            <person name="Gutowska M.A."/>
            <person name="Wolf J."/>
            <person name="Bergner S.V."/>
            <person name="Schilhabel M.B."/>
            <person name="Klostermeier U.C."/>
            <person name="Beiko R.G."/>
            <person name="Rosenstiel P."/>
            <person name="Hippler M."/>
            <person name="Laroche J."/>
        </authorList>
    </citation>
    <scope>NUCLEOTIDE SEQUENCE [LARGE SCALE GENOMIC DNA]</scope>
    <source>
        <strain evidence="5 6">CCMP1005</strain>
    </source>
</reference>
<dbReference type="GO" id="GO:0005952">
    <property type="term" value="C:cAMP-dependent protein kinase complex"/>
    <property type="evidence" value="ECO:0007669"/>
    <property type="project" value="InterPro"/>
</dbReference>
<name>K0SC91_THAOC</name>
<dbReference type="InterPro" id="IPR050503">
    <property type="entry name" value="cAMP-dep_PK_reg_su-like"/>
</dbReference>
<feature type="domain" description="Cyclic nucleotide-binding" evidence="4">
    <location>
        <begin position="334"/>
        <end position="443"/>
    </location>
</feature>
<dbReference type="PANTHER" id="PTHR11635:SF166">
    <property type="entry name" value="CYCLIC NUCLEOTIDE-BINDING DOMAIN-CONTAINING PROTEIN"/>
    <property type="match status" value="1"/>
</dbReference>
<feature type="domain" description="Cyclic nucleotide-binding" evidence="4">
    <location>
        <begin position="202"/>
        <end position="326"/>
    </location>
</feature>
<dbReference type="EMBL" id="AGNL01018505">
    <property type="protein sequence ID" value="EJK62980.1"/>
    <property type="molecule type" value="Genomic_DNA"/>
</dbReference>
<dbReference type="PROSITE" id="PS00107">
    <property type="entry name" value="PROTEIN_KINASE_ATP"/>
    <property type="match status" value="1"/>
</dbReference>
<keyword evidence="1" id="KW-0547">Nucleotide-binding</keyword>
<dbReference type="Gene3D" id="2.60.120.10">
    <property type="entry name" value="Jelly Rolls"/>
    <property type="match status" value="2"/>
</dbReference>
<dbReference type="Proteomes" id="UP000266841">
    <property type="component" value="Unassembled WGS sequence"/>
</dbReference>
<dbReference type="Gene3D" id="3.30.200.20">
    <property type="entry name" value="Phosphorylase Kinase, domain 1"/>
    <property type="match status" value="1"/>
</dbReference>
<feature type="domain" description="Protein kinase" evidence="3">
    <location>
        <begin position="486"/>
        <end position="546"/>
    </location>
</feature>
<dbReference type="PROSITE" id="PS50011">
    <property type="entry name" value="PROTEIN_KINASE_DOM"/>
    <property type="match status" value="1"/>
</dbReference>
<evidence type="ECO:0000256" key="1">
    <source>
        <dbReference type="PROSITE-ProRule" id="PRU10141"/>
    </source>
</evidence>
<dbReference type="eggNOG" id="KOG0614">
    <property type="taxonomic scope" value="Eukaryota"/>
</dbReference>
<dbReference type="SUPFAM" id="SSF56112">
    <property type="entry name" value="Protein kinase-like (PK-like)"/>
    <property type="match status" value="1"/>
</dbReference>
<dbReference type="GO" id="GO:0004672">
    <property type="term" value="F:protein kinase activity"/>
    <property type="evidence" value="ECO:0007669"/>
    <property type="project" value="InterPro"/>
</dbReference>
<gene>
    <name evidence="5" type="ORF">THAOC_16389</name>
</gene>
<dbReference type="GO" id="GO:0034236">
    <property type="term" value="F:protein kinase A catalytic subunit binding"/>
    <property type="evidence" value="ECO:0007669"/>
    <property type="project" value="TreeGrafter"/>
</dbReference>
<dbReference type="InterPro" id="IPR000595">
    <property type="entry name" value="cNMP-bd_dom"/>
</dbReference>
<dbReference type="InterPro" id="IPR011009">
    <property type="entry name" value="Kinase-like_dom_sf"/>
</dbReference>
<dbReference type="OMA" id="INERNIM"/>
<organism evidence="5 6">
    <name type="scientific">Thalassiosira oceanica</name>
    <name type="common">Marine diatom</name>
    <dbReference type="NCBI Taxonomy" id="159749"/>
    <lineage>
        <taxon>Eukaryota</taxon>
        <taxon>Sar</taxon>
        <taxon>Stramenopiles</taxon>
        <taxon>Ochrophyta</taxon>
        <taxon>Bacillariophyta</taxon>
        <taxon>Coscinodiscophyceae</taxon>
        <taxon>Thalassiosirophycidae</taxon>
        <taxon>Thalassiosirales</taxon>
        <taxon>Thalassiosiraceae</taxon>
        <taxon>Thalassiosira</taxon>
    </lineage>
</organism>
<feature type="region of interest" description="Disordered" evidence="2">
    <location>
        <begin position="81"/>
        <end position="171"/>
    </location>
</feature>
<feature type="compositionally biased region" description="Polar residues" evidence="2">
    <location>
        <begin position="120"/>
        <end position="132"/>
    </location>
</feature>
<dbReference type="OrthoDB" id="63267at2759"/>
<dbReference type="PANTHER" id="PTHR11635">
    <property type="entry name" value="CAMP-DEPENDENT PROTEIN KINASE REGULATORY CHAIN"/>
    <property type="match status" value="1"/>
</dbReference>
<dbReference type="Pfam" id="PF00027">
    <property type="entry name" value="cNMP_binding"/>
    <property type="match status" value="2"/>
</dbReference>
<dbReference type="GO" id="GO:0004862">
    <property type="term" value="F:cAMP-dependent protein kinase inhibitor activity"/>
    <property type="evidence" value="ECO:0007669"/>
    <property type="project" value="TreeGrafter"/>
</dbReference>